<sequence length="31" mass="3681">MIPIFNIYNSKLSKIKEIKILDDYNQIVIIT</sequence>
<organism evidence="1">
    <name type="scientific">marine metagenome</name>
    <dbReference type="NCBI Taxonomy" id="408172"/>
    <lineage>
        <taxon>unclassified sequences</taxon>
        <taxon>metagenomes</taxon>
        <taxon>ecological metagenomes</taxon>
    </lineage>
</organism>
<gene>
    <name evidence="1" type="ORF">METZ01_LOCUS423593</name>
</gene>
<dbReference type="AlphaFoldDB" id="A0A382XIS2"/>
<protein>
    <submittedName>
        <fullName evidence="1">Uncharacterized protein</fullName>
    </submittedName>
</protein>
<dbReference type="EMBL" id="UINC01167958">
    <property type="protein sequence ID" value="SVD70739.1"/>
    <property type="molecule type" value="Genomic_DNA"/>
</dbReference>
<accession>A0A382XIS2</accession>
<name>A0A382XIS2_9ZZZZ</name>
<evidence type="ECO:0000313" key="1">
    <source>
        <dbReference type="EMBL" id="SVD70739.1"/>
    </source>
</evidence>
<proteinExistence type="predicted"/>
<reference evidence="1" key="1">
    <citation type="submission" date="2018-05" db="EMBL/GenBank/DDBJ databases">
        <authorList>
            <person name="Lanie J.A."/>
            <person name="Ng W.-L."/>
            <person name="Kazmierczak K.M."/>
            <person name="Andrzejewski T.M."/>
            <person name="Davidsen T.M."/>
            <person name="Wayne K.J."/>
            <person name="Tettelin H."/>
            <person name="Glass J.I."/>
            <person name="Rusch D."/>
            <person name="Podicherti R."/>
            <person name="Tsui H.-C.T."/>
            <person name="Winkler M.E."/>
        </authorList>
    </citation>
    <scope>NUCLEOTIDE SEQUENCE</scope>
</reference>
<feature type="non-terminal residue" evidence="1">
    <location>
        <position position="31"/>
    </location>
</feature>